<reference evidence="2" key="1">
    <citation type="submission" date="2016-11" db="EMBL/GenBank/DDBJ databases">
        <authorList>
            <person name="Varghese N."/>
            <person name="Submissions S."/>
        </authorList>
    </citation>
    <scope>NUCLEOTIDE SEQUENCE [LARGE SCALE GENOMIC DNA]</scope>
    <source>
        <strain evidence="2">DSM 22623</strain>
    </source>
</reference>
<protein>
    <submittedName>
        <fullName evidence="1">Uncharacterized protein</fullName>
    </submittedName>
</protein>
<accession>A0A1M6GQD9</accession>
<dbReference type="AlphaFoldDB" id="A0A1M6GQD9"/>
<dbReference type="EMBL" id="FQYP01000005">
    <property type="protein sequence ID" value="SHJ12207.1"/>
    <property type="molecule type" value="Genomic_DNA"/>
</dbReference>
<evidence type="ECO:0000313" key="1">
    <source>
        <dbReference type="EMBL" id="SHJ12207.1"/>
    </source>
</evidence>
<dbReference type="Proteomes" id="UP000184432">
    <property type="component" value="Unassembled WGS sequence"/>
</dbReference>
<keyword evidence="2" id="KW-1185">Reference proteome</keyword>
<proteinExistence type="predicted"/>
<sequence length="83" mass="9706">MIPWKITESHNSIDTNMSSFDIRNHISRYSFNKSCNFKSLKFKSIYDITPLFITPNSNILQTSNFKKITNKLKPQINYGNNIC</sequence>
<name>A0A1M6GQD9_9FLAO</name>
<organism evidence="1 2">
    <name type="scientific">Aquimarina spongiae</name>
    <dbReference type="NCBI Taxonomy" id="570521"/>
    <lineage>
        <taxon>Bacteria</taxon>
        <taxon>Pseudomonadati</taxon>
        <taxon>Bacteroidota</taxon>
        <taxon>Flavobacteriia</taxon>
        <taxon>Flavobacteriales</taxon>
        <taxon>Flavobacteriaceae</taxon>
        <taxon>Aquimarina</taxon>
    </lineage>
</organism>
<dbReference type="STRING" id="570521.SAMN04488508_105399"/>
<evidence type="ECO:0000313" key="2">
    <source>
        <dbReference type="Proteomes" id="UP000184432"/>
    </source>
</evidence>
<gene>
    <name evidence="1" type="ORF">SAMN04488508_105399</name>
</gene>